<dbReference type="SUPFAM" id="SSF51695">
    <property type="entry name" value="PLC-like phosphodiesterases"/>
    <property type="match status" value="1"/>
</dbReference>
<accession>A0AAU9ICK4</accession>
<dbReference type="PROSITE" id="PS50007">
    <property type="entry name" value="PIPLC_X_DOMAIN"/>
    <property type="match status" value="1"/>
</dbReference>
<dbReference type="PANTHER" id="PTHR13593">
    <property type="match status" value="1"/>
</dbReference>
<dbReference type="Proteomes" id="UP001162131">
    <property type="component" value="Unassembled WGS sequence"/>
</dbReference>
<dbReference type="Gene3D" id="3.20.20.190">
    <property type="entry name" value="Phosphatidylinositol (PI) phosphodiesterase"/>
    <property type="match status" value="1"/>
</dbReference>
<protein>
    <recommendedName>
        <fullName evidence="1">Phosphatidylinositol-specific phospholipase C X domain-containing protein</fullName>
    </recommendedName>
</protein>
<proteinExistence type="predicted"/>
<feature type="domain" description="Phosphatidylinositol-specific phospholipase C X" evidence="1">
    <location>
        <begin position="25"/>
        <end position="176"/>
    </location>
</feature>
<name>A0AAU9ICK4_9CILI</name>
<evidence type="ECO:0000313" key="2">
    <source>
        <dbReference type="EMBL" id="CAG9313098.1"/>
    </source>
</evidence>
<dbReference type="Pfam" id="PF00388">
    <property type="entry name" value="PI-PLC-X"/>
    <property type="match status" value="1"/>
</dbReference>
<evidence type="ECO:0000259" key="1">
    <source>
        <dbReference type="SMART" id="SM00148"/>
    </source>
</evidence>
<dbReference type="InterPro" id="IPR017946">
    <property type="entry name" value="PLC-like_Pdiesterase_TIM-brl"/>
</dbReference>
<dbReference type="SMART" id="SM00148">
    <property type="entry name" value="PLCXc"/>
    <property type="match status" value="1"/>
</dbReference>
<gene>
    <name evidence="2" type="ORF">BSTOLATCC_MIC8377</name>
</gene>
<dbReference type="GO" id="GO:0006629">
    <property type="term" value="P:lipid metabolic process"/>
    <property type="evidence" value="ECO:0007669"/>
    <property type="project" value="InterPro"/>
</dbReference>
<dbReference type="AlphaFoldDB" id="A0AAU9ICK4"/>
<dbReference type="GO" id="GO:0008081">
    <property type="term" value="F:phosphoric diester hydrolase activity"/>
    <property type="evidence" value="ECO:0007669"/>
    <property type="project" value="InterPro"/>
</dbReference>
<evidence type="ECO:0000313" key="3">
    <source>
        <dbReference type="Proteomes" id="UP001162131"/>
    </source>
</evidence>
<organism evidence="2 3">
    <name type="scientific">Blepharisma stoltei</name>
    <dbReference type="NCBI Taxonomy" id="1481888"/>
    <lineage>
        <taxon>Eukaryota</taxon>
        <taxon>Sar</taxon>
        <taxon>Alveolata</taxon>
        <taxon>Ciliophora</taxon>
        <taxon>Postciliodesmatophora</taxon>
        <taxon>Heterotrichea</taxon>
        <taxon>Heterotrichida</taxon>
        <taxon>Blepharismidae</taxon>
        <taxon>Blepharisma</taxon>
    </lineage>
</organism>
<dbReference type="InterPro" id="IPR000909">
    <property type="entry name" value="PLipase_C_PInositol-sp_X_dom"/>
</dbReference>
<dbReference type="InterPro" id="IPR051057">
    <property type="entry name" value="PI-PLC_domain"/>
</dbReference>
<reference evidence="2" key="1">
    <citation type="submission" date="2021-09" db="EMBL/GenBank/DDBJ databases">
        <authorList>
            <consortium name="AG Swart"/>
            <person name="Singh M."/>
            <person name="Singh A."/>
            <person name="Seah K."/>
            <person name="Emmerich C."/>
        </authorList>
    </citation>
    <scope>NUCLEOTIDE SEQUENCE</scope>
    <source>
        <strain evidence="2">ATCC30299</strain>
    </source>
</reference>
<dbReference type="EMBL" id="CAJZBQ010000010">
    <property type="protein sequence ID" value="CAG9313098.1"/>
    <property type="molecule type" value="Genomic_DNA"/>
</dbReference>
<keyword evidence="3" id="KW-1185">Reference proteome</keyword>
<comment type="caution">
    <text evidence="2">The sequence shown here is derived from an EMBL/GenBank/DDBJ whole genome shotgun (WGS) entry which is preliminary data.</text>
</comment>
<sequence length="282" mass="33175">MDSVEISKDNERPSKSYWMEQNLCYIACKKLREIFIPGSHNSGAYRSSNKIVSPWVKCQSKSFLKQLNAGVRYFDCRLEYRTDKGQDHLWFHHGKYDCDVSILALLDAVTQFLSRSPKEIIILDFSHFRKFKKTAFDELNQYFTILSDVLILKDEAELTVIELLELDKRVMILTDKHEFGNHLFGESINKCHSWPDTSEIKQLKKFLKKKIAPKQELWLCQCVLTPKLSTCKMLAKKLKPYLEKWFDSVWMDYVNIVFTDFSHDNNIVDIAIRANQRRGMLN</sequence>
<dbReference type="PANTHER" id="PTHR13593:SF113">
    <property type="entry name" value="SI:DKEY-266F7.9"/>
    <property type="match status" value="1"/>
</dbReference>